<organism evidence="1 2">
    <name type="scientific">Candidatus Nomurabacteria bacterium RIFCSPHIGHO2_02_FULL_42_24</name>
    <dbReference type="NCBI Taxonomy" id="1801757"/>
    <lineage>
        <taxon>Bacteria</taxon>
        <taxon>Candidatus Nomuraibacteriota</taxon>
    </lineage>
</organism>
<sequence>MLKKNSKKNKENNGTKRYLGVLQEYYRENLKTIRDGFEVVNIKLDSNSKKLDSHTEMIASLMENIEIIKMDIAFLKGALKQKVDYDEFRVLERRLSLVESKLRR</sequence>
<name>A0A1F6WLQ3_9BACT</name>
<reference evidence="1 2" key="1">
    <citation type="journal article" date="2016" name="Nat. Commun.">
        <title>Thousands of microbial genomes shed light on interconnected biogeochemical processes in an aquifer system.</title>
        <authorList>
            <person name="Anantharaman K."/>
            <person name="Brown C.T."/>
            <person name="Hug L.A."/>
            <person name="Sharon I."/>
            <person name="Castelle C.J."/>
            <person name="Probst A.J."/>
            <person name="Thomas B.C."/>
            <person name="Singh A."/>
            <person name="Wilkins M.J."/>
            <person name="Karaoz U."/>
            <person name="Brodie E.L."/>
            <person name="Williams K.H."/>
            <person name="Hubbard S.S."/>
            <person name="Banfield J.F."/>
        </authorList>
    </citation>
    <scope>NUCLEOTIDE SEQUENCE [LARGE SCALE GENOMIC DNA]</scope>
</reference>
<gene>
    <name evidence="1" type="ORF">A3B93_00295</name>
</gene>
<dbReference type="EMBL" id="MFUH01000002">
    <property type="protein sequence ID" value="OGI82831.1"/>
    <property type="molecule type" value="Genomic_DNA"/>
</dbReference>
<evidence type="ECO:0000313" key="1">
    <source>
        <dbReference type="EMBL" id="OGI82831.1"/>
    </source>
</evidence>
<comment type="caution">
    <text evidence="1">The sequence shown here is derived from an EMBL/GenBank/DDBJ whole genome shotgun (WGS) entry which is preliminary data.</text>
</comment>
<proteinExistence type="predicted"/>
<evidence type="ECO:0000313" key="2">
    <source>
        <dbReference type="Proteomes" id="UP000179880"/>
    </source>
</evidence>
<protein>
    <submittedName>
        <fullName evidence="1">Uncharacterized protein</fullName>
    </submittedName>
</protein>
<accession>A0A1F6WLQ3</accession>
<dbReference type="Proteomes" id="UP000179880">
    <property type="component" value="Unassembled WGS sequence"/>
</dbReference>
<dbReference type="AlphaFoldDB" id="A0A1F6WLQ3"/>